<comment type="subcellular location">
    <subcellularLocation>
        <location evidence="6">Cytoplasm</location>
    </subcellularLocation>
</comment>
<dbReference type="GO" id="GO:0005737">
    <property type="term" value="C:cytoplasm"/>
    <property type="evidence" value="ECO:0007669"/>
    <property type="project" value="UniProtKB-SubCell"/>
</dbReference>
<comment type="caution">
    <text evidence="8">The sequence shown here is derived from an EMBL/GenBank/DDBJ whole genome shotgun (WGS) entry which is preliminary data.</text>
</comment>
<evidence type="ECO:0000259" key="7">
    <source>
        <dbReference type="Pfam" id="PF00590"/>
    </source>
</evidence>
<keyword evidence="4 6" id="KW-0808">Transferase</keyword>
<dbReference type="Proteomes" id="UP000576550">
    <property type="component" value="Unassembled WGS sequence"/>
</dbReference>
<dbReference type="InterPro" id="IPR014776">
    <property type="entry name" value="4pyrrole_Mease_sub2"/>
</dbReference>
<dbReference type="EC" id="2.1.1.198" evidence="6"/>
<dbReference type="NCBIfam" id="TIGR00096">
    <property type="entry name" value="16S rRNA (cytidine(1402)-2'-O)-methyltransferase"/>
    <property type="match status" value="1"/>
</dbReference>
<dbReference type="EMBL" id="DUTP01000003">
    <property type="protein sequence ID" value="HHX99493.1"/>
    <property type="molecule type" value="Genomic_DNA"/>
</dbReference>
<keyword evidence="3 6" id="KW-0489">Methyltransferase</keyword>
<keyword evidence="2 6" id="KW-0698">rRNA processing</keyword>
<reference evidence="8 9" key="1">
    <citation type="journal article" date="2020" name="Biotechnol. Biofuels">
        <title>New insights from the biogas microbiome by comprehensive genome-resolved metagenomics of nearly 1600 species originating from multiple anaerobic digesters.</title>
        <authorList>
            <person name="Campanaro S."/>
            <person name="Treu L."/>
            <person name="Rodriguez-R L.M."/>
            <person name="Kovalovszki A."/>
            <person name="Ziels R.M."/>
            <person name="Maus I."/>
            <person name="Zhu X."/>
            <person name="Kougias P.G."/>
            <person name="Basile A."/>
            <person name="Luo G."/>
            <person name="Schluter A."/>
            <person name="Konstantinidis K.T."/>
            <person name="Angelidaki I."/>
        </authorList>
    </citation>
    <scope>NUCLEOTIDE SEQUENCE [LARGE SCALE GENOMIC DNA]</scope>
    <source>
        <strain evidence="8">AS05jafATM_89</strain>
    </source>
</reference>
<dbReference type="PROSITE" id="PS01296">
    <property type="entry name" value="RSMI"/>
    <property type="match status" value="1"/>
</dbReference>
<dbReference type="PANTHER" id="PTHR46111">
    <property type="entry name" value="RIBOSOMAL RNA SMALL SUBUNIT METHYLTRANSFERASE I"/>
    <property type="match status" value="1"/>
</dbReference>
<evidence type="ECO:0000256" key="5">
    <source>
        <dbReference type="ARBA" id="ARBA00022691"/>
    </source>
</evidence>
<dbReference type="PIRSF" id="PIRSF005917">
    <property type="entry name" value="MTase_YraL"/>
    <property type="match status" value="1"/>
</dbReference>
<dbReference type="Gene3D" id="3.40.1010.10">
    <property type="entry name" value="Cobalt-precorrin-4 Transmethylase, Domain 1"/>
    <property type="match status" value="1"/>
</dbReference>
<dbReference type="InterPro" id="IPR008189">
    <property type="entry name" value="rRNA_ssu_MeTfrase_I"/>
</dbReference>
<dbReference type="FunFam" id="3.40.1010.10:FF:000007">
    <property type="entry name" value="Ribosomal RNA small subunit methyltransferase I"/>
    <property type="match status" value="1"/>
</dbReference>
<dbReference type="HAMAP" id="MF_01877">
    <property type="entry name" value="16SrRNA_methyltr_I"/>
    <property type="match status" value="1"/>
</dbReference>
<proteinExistence type="inferred from homology"/>
<keyword evidence="5 6" id="KW-0949">S-adenosyl-L-methionine</keyword>
<dbReference type="InterPro" id="IPR035996">
    <property type="entry name" value="4pyrrol_Methylase_sf"/>
</dbReference>
<evidence type="ECO:0000256" key="1">
    <source>
        <dbReference type="ARBA" id="ARBA00022490"/>
    </source>
</evidence>
<dbReference type="SUPFAM" id="SSF53790">
    <property type="entry name" value="Tetrapyrrole methylase"/>
    <property type="match status" value="1"/>
</dbReference>
<dbReference type="FunFam" id="3.30.950.10:FF:000002">
    <property type="entry name" value="Ribosomal RNA small subunit methyltransferase I"/>
    <property type="match status" value="1"/>
</dbReference>
<dbReference type="CDD" id="cd11648">
    <property type="entry name" value="RsmI"/>
    <property type="match status" value="1"/>
</dbReference>
<dbReference type="GO" id="GO:0070677">
    <property type="term" value="F:rRNA (cytosine-2'-O-)-methyltransferase activity"/>
    <property type="evidence" value="ECO:0007669"/>
    <property type="project" value="UniProtKB-UniRule"/>
</dbReference>
<dbReference type="InterPro" id="IPR018063">
    <property type="entry name" value="SAM_MeTrfase_RsmI_CS"/>
</dbReference>
<dbReference type="InterPro" id="IPR014777">
    <property type="entry name" value="4pyrrole_Mease_sub1"/>
</dbReference>
<evidence type="ECO:0000313" key="9">
    <source>
        <dbReference type="Proteomes" id="UP000576550"/>
    </source>
</evidence>
<comment type="catalytic activity">
    <reaction evidence="6">
        <text>cytidine(1402) in 16S rRNA + S-adenosyl-L-methionine = 2'-O-methylcytidine(1402) in 16S rRNA + S-adenosyl-L-homocysteine + H(+)</text>
        <dbReference type="Rhea" id="RHEA:42924"/>
        <dbReference type="Rhea" id="RHEA-COMP:10285"/>
        <dbReference type="Rhea" id="RHEA-COMP:10286"/>
        <dbReference type="ChEBI" id="CHEBI:15378"/>
        <dbReference type="ChEBI" id="CHEBI:57856"/>
        <dbReference type="ChEBI" id="CHEBI:59789"/>
        <dbReference type="ChEBI" id="CHEBI:74495"/>
        <dbReference type="ChEBI" id="CHEBI:82748"/>
        <dbReference type="EC" id="2.1.1.198"/>
    </reaction>
</comment>
<organism evidence="8 9">
    <name type="scientific">Candidatus Dojkabacteria bacterium</name>
    <dbReference type="NCBI Taxonomy" id="2099670"/>
    <lineage>
        <taxon>Bacteria</taxon>
        <taxon>Candidatus Dojkabacteria</taxon>
    </lineage>
</organism>
<sequence length="229" mass="25926">MKKGKLFVVATPIGNLEDITFRAVDILKRVPFVLAEDTRESKKLFDRYGIETTLISYRDQNHDRMIGKIYEKLNMGLDLALISDAGTPLISDPGYKLVRELREEGYDVISIPGASAVTAALSVSGLPTDRFLFLGFLPKSDAKRRKLIEQYKGLESTIVIYESPHRLSKLLELVLEVYGDIRVFLAKDISKMREESFGGTVSEVLEMLKERDFENNPHGEFVCVFSEKN</sequence>
<accession>A0A832QGF1</accession>
<gene>
    <name evidence="6 8" type="primary">rsmI</name>
    <name evidence="8" type="ORF">GX533_02330</name>
</gene>
<feature type="domain" description="Tetrapyrrole methylase" evidence="7">
    <location>
        <begin position="5"/>
        <end position="204"/>
    </location>
</feature>
<comment type="function">
    <text evidence="6">Catalyzes the 2'-O-methylation of the ribose of cytidine 1402 (C1402) in 16S rRNA.</text>
</comment>
<dbReference type="Gene3D" id="3.30.950.10">
    <property type="entry name" value="Methyltransferase, Cobalt-precorrin-4 Transmethylase, Domain 2"/>
    <property type="match status" value="1"/>
</dbReference>
<name>A0A832QGF1_9BACT</name>
<evidence type="ECO:0000256" key="3">
    <source>
        <dbReference type="ARBA" id="ARBA00022603"/>
    </source>
</evidence>
<dbReference type="AlphaFoldDB" id="A0A832QGF1"/>
<dbReference type="Pfam" id="PF00590">
    <property type="entry name" value="TP_methylase"/>
    <property type="match status" value="1"/>
</dbReference>
<protein>
    <recommendedName>
        <fullName evidence="6">Ribosomal RNA small subunit methyltransferase I</fullName>
        <ecNumber evidence="6">2.1.1.198</ecNumber>
    </recommendedName>
    <alternativeName>
        <fullName evidence="6">16S rRNA 2'-O-ribose C1402 methyltransferase</fullName>
    </alternativeName>
    <alternativeName>
        <fullName evidence="6">rRNA (cytidine-2'-O-)-methyltransferase RsmI</fullName>
    </alternativeName>
</protein>
<evidence type="ECO:0000313" key="8">
    <source>
        <dbReference type="EMBL" id="HHX99493.1"/>
    </source>
</evidence>
<dbReference type="PANTHER" id="PTHR46111:SF1">
    <property type="entry name" value="RIBOSOMAL RNA SMALL SUBUNIT METHYLTRANSFERASE I"/>
    <property type="match status" value="1"/>
</dbReference>
<keyword evidence="1 6" id="KW-0963">Cytoplasm</keyword>
<comment type="similarity">
    <text evidence="6">Belongs to the methyltransferase superfamily. RsmI family.</text>
</comment>
<evidence type="ECO:0000256" key="2">
    <source>
        <dbReference type="ARBA" id="ARBA00022552"/>
    </source>
</evidence>
<dbReference type="InterPro" id="IPR000878">
    <property type="entry name" value="4pyrrol_Mease"/>
</dbReference>
<evidence type="ECO:0000256" key="6">
    <source>
        <dbReference type="HAMAP-Rule" id="MF_01877"/>
    </source>
</evidence>
<evidence type="ECO:0000256" key="4">
    <source>
        <dbReference type="ARBA" id="ARBA00022679"/>
    </source>
</evidence>